<dbReference type="EMBL" id="AFQE01000026">
    <property type="protein sequence ID" value="EGQ77992.1"/>
    <property type="molecule type" value="Genomic_DNA"/>
</dbReference>
<evidence type="ECO:0000313" key="1">
    <source>
        <dbReference type="EMBL" id="EGQ77992.1"/>
    </source>
</evidence>
<sequence length="41" mass="4697">MRIGMDGFPYFVIRQGLGRKLFAKQVFGLVKTIRTGVSFNF</sequence>
<gene>
    <name evidence="1" type="ORF">HMPREF9418_0549</name>
</gene>
<dbReference type="AlphaFoldDB" id="A0AA36XLE8"/>
<comment type="caution">
    <text evidence="1">The sequence shown here is derived from an EMBL/GenBank/DDBJ whole genome shotgun (WGS) entry which is preliminary data.</text>
</comment>
<proteinExistence type="predicted"/>
<name>A0AA36XLE8_9NEIS</name>
<organism evidence="1 2">
    <name type="scientific">Neisseria macacae ATCC 33926</name>
    <dbReference type="NCBI Taxonomy" id="997348"/>
    <lineage>
        <taxon>Bacteria</taxon>
        <taxon>Pseudomonadati</taxon>
        <taxon>Pseudomonadota</taxon>
        <taxon>Betaproteobacteria</taxon>
        <taxon>Neisseriales</taxon>
        <taxon>Neisseriaceae</taxon>
        <taxon>Neisseria</taxon>
    </lineage>
</organism>
<reference evidence="1 2" key="1">
    <citation type="submission" date="2011-05" db="EMBL/GenBank/DDBJ databases">
        <authorList>
            <person name="Muzny D."/>
            <person name="Qin X."/>
            <person name="Deng J."/>
            <person name="Jiang H."/>
            <person name="Liu Y."/>
            <person name="Qu J."/>
            <person name="Song X.-Z."/>
            <person name="Zhang L."/>
            <person name="Thornton R."/>
            <person name="Coyle M."/>
            <person name="Francisco L."/>
            <person name="Jackson L."/>
            <person name="Javaid M."/>
            <person name="Korchina V."/>
            <person name="Kovar C."/>
            <person name="Mata R."/>
            <person name="Mathew T."/>
            <person name="Ngo R."/>
            <person name="Nguyen L."/>
            <person name="Nguyen N."/>
            <person name="Okwuonu G."/>
            <person name="Ongeri F."/>
            <person name="Pham C."/>
            <person name="Simmons D."/>
            <person name="Wilczek-Boney K."/>
            <person name="Hale W."/>
            <person name="Jakkamsetti A."/>
            <person name="Pham P."/>
            <person name="Ruth R."/>
            <person name="San Lucas F."/>
            <person name="Warren J."/>
            <person name="Zhang J."/>
            <person name="Zhao Z."/>
            <person name="Zhou C."/>
            <person name="Zhu D."/>
            <person name="Lee S."/>
            <person name="Bess C."/>
            <person name="Blankenburg K."/>
            <person name="Forbes L."/>
            <person name="Fu Q."/>
            <person name="Gubbala S."/>
            <person name="Hirani K."/>
            <person name="Jayaseelan J.C."/>
            <person name="Lara F."/>
            <person name="Munidasa M."/>
            <person name="Palculict T."/>
            <person name="Patil S."/>
            <person name="Pu L.-L."/>
            <person name="Saada N."/>
            <person name="Tang L."/>
            <person name="Weissenberger G."/>
            <person name="Zhu Y."/>
            <person name="Hemphill L."/>
            <person name="Shang Y."/>
            <person name="Youmans B."/>
            <person name="Ayvaz T."/>
            <person name="Ross M."/>
            <person name="Santibanez J."/>
            <person name="Aqrawi P."/>
            <person name="Gross S."/>
            <person name="Joshi V."/>
            <person name="Fowler G."/>
            <person name="Nazareth L."/>
            <person name="Reid J."/>
            <person name="Worley K."/>
            <person name="Petrosino J."/>
            <person name="Highlander S."/>
            <person name="Gibbs R."/>
        </authorList>
    </citation>
    <scope>NUCLEOTIDE SEQUENCE [LARGE SCALE GENOMIC DNA]</scope>
    <source>
        <strain evidence="1 2">ATCC 33926</strain>
    </source>
</reference>
<dbReference type="Proteomes" id="UP000004982">
    <property type="component" value="Unassembled WGS sequence"/>
</dbReference>
<evidence type="ECO:0000313" key="2">
    <source>
        <dbReference type="Proteomes" id="UP000004982"/>
    </source>
</evidence>
<accession>A0AA36XLE8</accession>
<protein>
    <submittedName>
        <fullName evidence="1">Uncharacterized protein</fullName>
    </submittedName>
</protein>